<reference evidence="3 4" key="1">
    <citation type="journal article" date="2018" name="Sci. Rep.">
        <title>Genomic signatures of local adaptation to the degree of environmental predictability in rotifers.</title>
        <authorList>
            <person name="Franch-Gras L."/>
            <person name="Hahn C."/>
            <person name="Garcia-Roger E.M."/>
            <person name="Carmona M.J."/>
            <person name="Serra M."/>
            <person name="Gomez A."/>
        </authorList>
    </citation>
    <scope>NUCLEOTIDE SEQUENCE [LARGE SCALE GENOMIC DNA]</scope>
    <source>
        <strain evidence="3">HYR1</strain>
    </source>
</reference>
<evidence type="ECO:0000313" key="4">
    <source>
        <dbReference type="Proteomes" id="UP000276133"/>
    </source>
</evidence>
<feature type="transmembrane region" description="Helical" evidence="2">
    <location>
        <begin position="66"/>
        <end position="84"/>
    </location>
</feature>
<feature type="region of interest" description="Disordered" evidence="1">
    <location>
        <begin position="1"/>
        <end position="26"/>
    </location>
</feature>
<keyword evidence="2" id="KW-0812">Transmembrane</keyword>
<keyword evidence="4" id="KW-1185">Reference proteome</keyword>
<keyword evidence="2" id="KW-0472">Membrane</keyword>
<evidence type="ECO:0000256" key="1">
    <source>
        <dbReference type="SAM" id="MobiDB-lite"/>
    </source>
</evidence>
<gene>
    <name evidence="3" type="ORF">BpHYR1_045450</name>
</gene>
<sequence>MKVKNSLRGIGGGDDPKGISYDDDDDITEVVPNNQKKQKKYYQESTQNNESKTCEKCGSIMKKNDIFIVIIVCFFIFRASGMVVSQVNRLSFFRKTIFDVFLPFSAKESGLIHCCYKLLRPITPKIIFV</sequence>
<comment type="caution">
    <text evidence="3">The sequence shown here is derived from an EMBL/GenBank/DDBJ whole genome shotgun (WGS) entry which is preliminary data.</text>
</comment>
<dbReference type="AlphaFoldDB" id="A0A3M7T481"/>
<organism evidence="3 4">
    <name type="scientific">Brachionus plicatilis</name>
    <name type="common">Marine rotifer</name>
    <name type="synonym">Brachionus muelleri</name>
    <dbReference type="NCBI Taxonomy" id="10195"/>
    <lineage>
        <taxon>Eukaryota</taxon>
        <taxon>Metazoa</taxon>
        <taxon>Spiralia</taxon>
        <taxon>Gnathifera</taxon>
        <taxon>Rotifera</taxon>
        <taxon>Eurotatoria</taxon>
        <taxon>Monogononta</taxon>
        <taxon>Pseudotrocha</taxon>
        <taxon>Ploima</taxon>
        <taxon>Brachionidae</taxon>
        <taxon>Brachionus</taxon>
    </lineage>
</organism>
<dbReference type="EMBL" id="REGN01000304">
    <property type="protein sequence ID" value="RNA42873.1"/>
    <property type="molecule type" value="Genomic_DNA"/>
</dbReference>
<accession>A0A3M7T481</accession>
<keyword evidence="2" id="KW-1133">Transmembrane helix</keyword>
<evidence type="ECO:0000313" key="3">
    <source>
        <dbReference type="EMBL" id="RNA42873.1"/>
    </source>
</evidence>
<proteinExistence type="predicted"/>
<dbReference type="Proteomes" id="UP000276133">
    <property type="component" value="Unassembled WGS sequence"/>
</dbReference>
<name>A0A3M7T481_BRAPC</name>
<protein>
    <submittedName>
        <fullName evidence="3">Uncharacterized protein</fullName>
    </submittedName>
</protein>
<evidence type="ECO:0000256" key="2">
    <source>
        <dbReference type="SAM" id="Phobius"/>
    </source>
</evidence>